<name>S9RBY7_SCHOY</name>
<dbReference type="InterPro" id="IPR051888">
    <property type="entry name" value="UPF0148_domain"/>
</dbReference>
<dbReference type="VEuPathDB" id="FungiDB:SOCG_01839"/>
<evidence type="ECO:0000313" key="2">
    <source>
        <dbReference type="EMBL" id="EPX71624.1"/>
    </source>
</evidence>
<dbReference type="PANTHER" id="PTHR16537:SF1">
    <property type="entry name" value="PROTEIN ZNRD2"/>
    <property type="match status" value="1"/>
</dbReference>
<protein>
    <submittedName>
        <fullName evidence="2">Sjogren's syndrome/scleroderma autoantigen 1 family protein</fullName>
    </submittedName>
</protein>
<feature type="compositionally biased region" description="Polar residues" evidence="1">
    <location>
        <begin position="78"/>
        <end position="103"/>
    </location>
</feature>
<dbReference type="HOGENOM" id="CLU_1714363_0_0_1"/>
<dbReference type="EMBL" id="KE503208">
    <property type="protein sequence ID" value="EPX71624.1"/>
    <property type="molecule type" value="Genomic_DNA"/>
</dbReference>
<dbReference type="Pfam" id="PF06677">
    <property type="entry name" value="Auto_anti-p27"/>
    <property type="match status" value="1"/>
</dbReference>
<feature type="region of interest" description="Disordered" evidence="1">
    <location>
        <begin position="68"/>
        <end position="104"/>
    </location>
</feature>
<proteinExistence type="predicted"/>
<evidence type="ECO:0000313" key="3">
    <source>
        <dbReference type="Proteomes" id="UP000016088"/>
    </source>
</evidence>
<keyword evidence="3" id="KW-1185">Reference proteome</keyword>
<dbReference type="RefSeq" id="XP_013020246.1">
    <property type="nucleotide sequence ID" value="XM_013164792.1"/>
</dbReference>
<dbReference type="InterPro" id="IPR009563">
    <property type="entry name" value="SSSCA1"/>
</dbReference>
<evidence type="ECO:0000256" key="1">
    <source>
        <dbReference type="SAM" id="MobiDB-lite"/>
    </source>
</evidence>
<accession>S9RBY7</accession>
<dbReference type="eggNOG" id="KOG4537">
    <property type="taxonomic scope" value="Eukaryota"/>
</dbReference>
<organism evidence="2 3">
    <name type="scientific">Schizosaccharomyces octosporus (strain yFS286)</name>
    <name type="common">Fission yeast</name>
    <name type="synonym">Octosporomyces octosporus</name>
    <dbReference type="NCBI Taxonomy" id="483514"/>
    <lineage>
        <taxon>Eukaryota</taxon>
        <taxon>Fungi</taxon>
        <taxon>Dikarya</taxon>
        <taxon>Ascomycota</taxon>
        <taxon>Taphrinomycotina</taxon>
        <taxon>Schizosaccharomycetes</taxon>
        <taxon>Schizosaccharomycetales</taxon>
        <taxon>Schizosaccharomycetaceae</taxon>
        <taxon>Schizosaccharomyces</taxon>
    </lineage>
</organism>
<dbReference type="OMA" id="KVPMMRL"/>
<dbReference type="GeneID" id="25030819"/>
<dbReference type="Proteomes" id="UP000016088">
    <property type="component" value="Unassembled WGS sequence"/>
</dbReference>
<gene>
    <name evidence="2" type="ORF">SOCG_01839</name>
</gene>
<reference evidence="2 3" key="1">
    <citation type="journal article" date="2011" name="Science">
        <title>Comparative functional genomics of the fission yeasts.</title>
        <authorList>
            <person name="Rhind N."/>
            <person name="Chen Z."/>
            <person name="Yassour M."/>
            <person name="Thompson D.A."/>
            <person name="Haas B.J."/>
            <person name="Habib N."/>
            <person name="Wapinski I."/>
            <person name="Roy S."/>
            <person name="Lin M.F."/>
            <person name="Heiman D.I."/>
            <person name="Young S.K."/>
            <person name="Furuya K."/>
            <person name="Guo Y."/>
            <person name="Pidoux A."/>
            <person name="Chen H.M."/>
            <person name="Robbertse B."/>
            <person name="Goldberg J.M."/>
            <person name="Aoki K."/>
            <person name="Bayne E.H."/>
            <person name="Berlin A.M."/>
            <person name="Desjardins C.A."/>
            <person name="Dobbs E."/>
            <person name="Dukaj L."/>
            <person name="Fan L."/>
            <person name="FitzGerald M.G."/>
            <person name="French C."/>
            <person name="Gujja S."/>
            <person name="Hansen K."/>
            <person name="Keifenheim D."/>
            <person name="Levin J.Z."/>
            <person name="Mosher R.A."/>
            <person name="Mueller C.A."/>
            <person name="Pfiffner J."/>
            <person name="Priest M."/>
            <person name="Russ C."/>
            <person name="Smialowska A."/>
            <person name="Swoboda P."/>
            <person name="Sykes S.M."/>
            <person name="Vaughn M."/>
            <person name="Vengrova S."/>
            <person name="Yoder R."/>
            <person name="Zeng Q."/>
            <person name="Allshire R."/>
            <person name="Baulcombe D."/>
            <person name="Birren B.W."/>
            <person name="Brown W."/>
            <person name="Ekwall K."/>
            <person name="Kellis M."/>
            <person name="Leatherwood J."/>
            <person name="Levin H."/>
            <person name="Margalit H."/>
            <person name="Martienssen R."/>
            <person name="Nieduszynski C.A."/>
            <person name="Spatafora J.W."/>
            <person name="Friedman N."/>
            <person name="Dalgaard J.Z."/>
            <person name="Baumann P."/>
            <person name="Niki H."/>
            <person name="Regev A."/>
            <person name="Nusbaum C."/>
        </authorList>
    </citation>
    <scope>NUCLEOTIDE SEQUENCE [LARGE SCALE GENOMIC DNA]</scope>
    <source>
        <strain evidence="3">yFS286</strain>
    </source>
</reference>
<dbReference type="OrthoDB" id="28939at2759"/>
<dbReference type="PANTHER" id="PTHR16537">
    <property type="entry name" value="SJOEGREN SYNDROME/SCLERODERMA AUTOANTIGEN 1"/>
    <property type="match status" value="1"/>
</dbReference>
<sequence>MTMINDDVSKELGNYMLRGYTLLDTVCPECQKVPMMRLRDQPMFCVACIDKPKPEQLKEEDLTLHEPSLLESFPQGPDTVQQQKGSSSRTNIETQQVQMNQSSQRKRESVYVKLADELESQLEDFLPIPHDESREVAFQQIERILQLIELTKNLQAKK</sequence>
<dbReference type="AlphaFoldDB" id="S9RBY7"/>